<evidence type="ECO:0000256" key="1">
    <source>
        <dbReference type="ARBA" id="ARBA00004141"/>
    </source>
</evidence>
<proteinExistence type="predicted"/>
<dbReference type="SMART" id="SM01417">
    <property type="entry name" value="Solute_trans_a"/>
    <property type="match status" value="1"/>
</dbReference>
<feature type="transmembrane region" description="Helical" evidence="5">
    <location>
        <begin position="238"/>
        <end position="260"/>
    </location>
</feature>
<feature type="transmembrane region" description="Helical" evidence="5">
    <location>
        <begin position="194"/>
        <end position="217"/>
    </location>
</feature>
<evidence type="ECO:0000256" key="5">
    <source>
        <dbReference type="SAM" id="Phobius"/>
    </source>
</evidence>
<comment type="subcellular location">
    <subcellularLocation>
        <location evidence="1">Membrane</location>
        <topology evidence="1">Multi-pass membrane protein</topology>
    </subcellularLocation>
</comment>
<dbReference type="Pfam" id="PF03619">
    <property type="entry name" value="Solute_trans_a"/>
    <property type="match status" value="1"/>
</dbReference>
<keyword evidence="7" id="KW-1185">Reference proteome</keyword>
<dbReference type="VEuPathDB" id="TriTrypDB:ADEAN_001029300"/>
<evidence type="ECO:0000313" key="7">
    <source>
        <dbReference type="Proteomes" id="UP000515908"/>
    </source>
</evidence>
<feature type="transmembrane region" description="Helical" evidence="5">
    <location>
        <begin position="159"/>
        <end position="182"/>
    </location>
</feature>
<gene>
    <name evidence="6" type="ORF">ADEAN_001029300</name>
</gene>
<protein>
    <submittedName>
        <fullName evidence="6">Organic solute transporter Ostalpha, putative</fullName>
    </submittedName>
</protein>
<keyword evidence="3 5" id="KW-1133">Transmembrane helix</keyword>
<keyword evidence="2 5" id="KW-0812">Transmembrane</keyword>
<dbReference type="EMBL" id="LR877172">
    <property type="protein sequence ID" value="CAD2222746.1"/>
    <property type="molecule type" value="Genomic_DNA"/>
</dbReference>
<dbReference type="GO" id="GO:0016020">
    <property type="term" value="C:membrane"/>
    <property type="evidence" value="ECO:0007669"/>
    <property type="project" value="UniProtKB-SubCell"/>
</dbReference>
<accession>S9UM25</accession>
<feature type="transmembrane region" description="Helical" evidence="5">
    <location>
        <begin position="32"/>
        <end position="49"/>
    </location>
</feature>
<dbReference type="AlphaFoldDB" id="S9UM25"/>
<dbReference type="OrthoDB" id="5348404at2759"/>
<keyword evidence="4 5" id="KW-0472">Membrane</keyword>
<dbReference type="PANTHER" id="PTHR23423">
    <property type="entry name" value="ORGANIC SOLUTE TRANSPORTER-RELATED"/>
    <property type="match status" value="1"/>
</dbReference>
<feature type="transmembrane region" description="Helical" evidence="5">
    <location>
        <begin position="103"/>
        <end position="124"/>
    </location>
</feature>
<dbReference type="Proteomes" id="UP000515908">
    <property type="component" value="Chromosome 28"/>
</dbReference>
<evidence type="ECO:0000256" key="2">
    <source>
        <dbReference type="ARBA" id="ARBA00022692"/>
    </source>
</evidence>
<organism evidence="6 7">
    <name type="scientific">Angomonas deanei</name>
    <dbReference type="NCBI Taxonomy" id="59799"/>
    <lineage>
        <taxon>Eukaryota</taxon>
        <taxon>Discoba</taxon>
        <taxon>Euglenozoa</taxon>
        <taxon>Kinetoplastea</taxon>
        <taxon>Metakinetoplastina</taxon>
        <taxon>Trypanosomatida</taxon>
        <taxon>Trypanosomatidae</taxon>
        <taxon>Strigomonadinae</taxon>
        <taxon>Angomonas</taxon>
    </lineage>
</organism>
<evidence type="ECO:0000313" key="6">
    <source>
        <dbReference type="EMBL" id="CAD2222746.1"/>
    </source>
</evidence>
<sequence>MNSTVSRLAQLLEEEEYPLTGWDVTWVSSKPLQYAAVVFAILSCFISFIDLREHLARFDYAKIQVLEMRIILMIPVYAFFSAISLLFPKGRFFYIIIRDTYEAFVLYIFFMLMIAYCGGEGQLLRSLKRKRYRGVHPWPLCCIPSYPLDRAFYLRCKRWVLQCALIKPITSFIALVTDPFGIYQEGTFAVNNVYTYNCIIINFSLTWALYYLVLFEIECGKEMHYARTFLKFLCVKSIIFFSYWQSVLVSLLAMSGILYMGKNDHESETTSAVIQDLLMCFELLPVAFLHRAAFGRDKLDEEMACVPVYMKDNNTGNFRANIDTALSVNDIVDDTIGTIFYRKGKLLDMENAESDHEEDDAVATNDKTDSNFVVGDVEMMARDPTLDDLVRHAIMTDYGVRVDGALHYDEDSDREERNQEMHFADTDVILHRSKKQALDDVRVDTELMRSHQTQTLGTPAIYCVVCGRFDREMVRRHNGYKCKECVGTKSQKVLRRRQKETDEEASGLKHSSEVVVETLHDEDDQFIQPLPEERDIDIAGLARPSVSGAASGPLGALEGGTAALAEGFSKLRQVLLPDAPERENTPTCRSCGKSEFMVPMGEGRWRCSNCVGGSAA</sequence>
<name>S9UM25_9TRYP</name>
<feature type="transmembrane region" description="Helical" evidence="5">
    <location>
        <begin position="70"/>
        <end position="97"/>
    </location>
</feature>
<dbReference type="InterPro" id="IPR005178">
    <property type="entry name" value="Ostalpha/TMEM184C"/>
</dbReference>
<evidence type="ECO:0000256" key="3">
    <source>
        <dbReference type="ARBA" id="ARBA00022989"/>
    </source>
</evidence>
<evidence type="ECO:0000256" key="4">
    <source>
        <dbReference type="ARBA" id="ARBA00023136"/>
    </source>
</evidence>
<reference evidence="6 7" key="1">
    <citation type="submission" date="2020-08" db="EMBL/GenBank/DDBJ databases">
        <authorList>
            <person name="Newling K."/>
            <person name="Davey J."/>
            <person name="Forrester S."/>
        </authorList>
    </citation>
    <scope>NUCLEOTIDE SEQUENCE [LARGE SCALE GENOMIC DNA]</scope>
    <source>
        <strain evidence="7">Crithidia deanei Carvalho (ATCC PRA-265)</strain>
    </source>
</reference>